<feature type="compositionally biased region" description="Basic and acidic residues" evidence="8">
    <location>
        <begin position="736"/>
        <end position="746"/>
    </location>
</feature>
<feature type="compositionally biased region" description="Basic and acidic residues" evidence="8">
    <location>
        <begin position="798"/>
        <end position="811"/>
    </location>
</feature>
<gene>
    <name evidence="11" type="primary">LOC101855674</name>
</gene>
<evidence type="ECO:0000256" key="4">
    <source>
        <dbReference type="ARBA" id="ARBA00022803"/>
    </source>
</evidence>
<feature type="region of interest" description="Disordered" evidence="8">
    <location>
        <begin position="1"/>
        <end position="20"/>
    </location>
</feature>
<feature type="compositionally biased region" description="Acidic residues" evidence="8">
    <location>
        <begin position="462"/>
        <end position="513"/>
    </location>
</feature>
<dbReference type="InterPro" id="IPR019734">
    <property type="entry name" value="TPR_rpt"/>
</dbReference>
<feature type="region of interest" description="Disordered" evidence="8">
    <location>
        <begin position="707"/>
        <end position="811"/>
    </location>
</feature>
<keyword evidence="4 6" id="KW-0802">TPR repeat</keyword>
<feature type="compositionally biased region" description="Polar residues" evidence="8">
    <location>
        <begin position="786"/>
        <end position="797"/>
    </location>
</feature>
<keyword evidence="10" id="KW-1185">Reference proteome</keyword>
<feature type="domain" description="Tetratricopeptide SHNi-TPR" evidence="9">
    <location>
        <begin position="561"/>
        <end position="595"/>
    </location>
</feature>
<feature type="coiled-coil region" evidence="7">
    <location>
        <begin position="640"/>
        <end position="689"/>
    </location>
</feature>
<dbReference type="GeneID" id="101855674"/>
<comment type="similarity">
    <text evidence="2">Belongs to the NASP family.</text>
</comment>
<evidence type="ECO:0000259" key="9">
    <source>
        <dbReference type="Pfam" id="PF10516"/>
    </source>
</evidence>
<feature type="compositionally biased region" description="Basic and acidic residues" evidence="8">
    <location>
        <begin position="514"/>
        <end position="529"/>
    </location>
</feature>
<feature type="region of interest" description="Disordered" evidence="8">
    <location>
        <begin position="99"/>
        <end position="529"/>
    </location>
</feature>
<dbReference type="SMART" id="SM00028">
    <property type="entry name" value="TPR"/>
    <property type="match status" value="2"/>
</dbReference>
<evidence type="ECO:0000256" key="2">
    <source>
        <dbReference type="ARBA" id="ARBA00008402"/>
    </source>
</evidence>
<dbReference type="PANTHER" id="PTHR15081:SF1">
    <property type="entry name" value="NUCLEAR AUTOANTIGENIC SPERM PROTEIN"/>
    <property type="match status" value="1"/>
</dbReference>
<evidence type="ECO:0000256" key="7">
    <source>
        <dbReference type="SAM" id="Coils"/>
    </source>
</evidence>
<organism evidence="10 11">
    <name type="scientific">Aplysia californica</name>
    <name type="common">California sea hare</name>
    <dbReference type="NCBI Taxonomy" id="6500"/>
    <lineage>
        <taxon>Eukaryota</taxon>
        <taxon>Metazoa</taxon>
        <taxon>Spiralia</taxon>
        <taxon>Lophotrochozoa</taxon>
        <taxon>Mollusca</taxon>
        <taxon>Gastropoda</taxon>
        <taxon>Heterobranchia</taxon>
        <taxon>Euthyneura</taxon>
        <taxon>Tectipleura</taxon>
        <taxon>Aplysiida</taxon>
        <taxon>Aplysioidea</taxon>
        <taxon>Aplysiidae</taxon>
        <taxon>Aplysia</taxon>
    </lineage>
</organism>
<protein>
    <submittedName>
        <fullName evidence="11">Nuclear autoantigenic sperm protein isoform X1</fullName>
    </submittedName>
</protein>
<feature type="compositionally biased region" description="Polar residues" evidence="8">
    <location>
        <begin position="718"/>
        <end position="730"/>
    </location>
</feature>
<feature type="compositionally biased region" description="Basic and acidic residues" evidence="8">
    <location>
        <begin position="290"/>
        <end position="337"/>
    </location>
</feature>
<evidence type="ECO:0000313" key="10">
    <source>
        <dbReference type="Proteomes" id="UP000694888"/>
    </source>
</evidence>
<evidence type="ECO:0000313" key="11">
    <source>
        <dbReference type="RefSeq" id="XP_005107053.1"/>
    </source>
</evidence>
<accession>A0ABM0K2A3</accession>
<keyword evidence="5" id="KW-0539">Nucleus</keyword>
<evidence type="ECO:0000256" key="6">
    <source>
        <dbReference type="PROSITE-ProRule" id="PRU00339"/>
    </source>
</evidence>
<proteinExistence type="inferred from homology"/>
<evidence type="ECO:0000256" key="8">
    <source>
        <dbReference type="SAM" id="MobiDB-lite"/>
    </source>
</evidence>
<feature type="compositionally biased region" description="Basic and acidic residues" evidence="8">
    <location>
        <begin position="345"/>
        <end position="399"/>
    </location>
</feature>
<reference evidence="11" key="1">
    <citation type="submission" date="2025-08" db="UniProtKB">
        <authorList>
            <consortium name="RefSeq"/>
        </authorList>
    </citation>
    <scope>IDENTIFICATION</scope>
</reference>
<dbReference type="Gene3D" id="1.25.40.10">
    <property type="entry name" value="Tetratricopeptide repeat domain"/>
    <property type="match status" value="1"/>
</dbReference>
<keyword evidence="7" id="KW-0175">Coiled coil</keyword>
<feature type="compositionally biased region" description="Basic and acidic residues" evidence="8">
    <location>
        <begin position="272"/>
        <end position="283"/>
    </location>
</feature>
<dbReference type="PANTHER" id="PTHR15081">
    <property type="entry name" value="NUCLEAR AUTOANTIGENIC SPERM PROTEIN NASP -RELATED"/>
    <property type="match status" value="1"/>
</dbReference>
<sequence>MSAEGSSSSSAQVDPSEKAEVMKKADGLLAQGKRNMVCGEVMKAVSFFEEAVKILVSECGEMSRDCADAYYNYGGALLELGRIETNVLGTALDGVDIEEENDEGESESDQFEKPPADDGEERQKLREQVYDAMCEDIRKEAKKENGSNAESGVNGDVDMEGQDQAETLLAESGDKGSEKDEKKSDSDEKKLDSDEKKLDSDEKKSDSDEKKLDSDEKKSDSDEKKLDSDEKKSDSDEKKLGNDEKKSGNDEKESQSNKETASCESGMETDATESKDNVERDTATDSNVGLKDEDRVEKNALDTDSVMKDEDCTSAENREQSKVQDTSEKTVERKQDIGEGNGKTIDNEGDSKKDSDMDINDKQETSSESNKENKDEPKPKVDNLTENGVSEKKQEKSDADLGSDDCNKGVKCQSFHPLQDVTEINEVNKEQGSDSEGKKSDSVIIDKKEKEKEQDLEKVGEEEAEEVQTGEKENDEEMADDAEADNQDDDGENEGEEEENEEDGEKENEEDAADKENPEAEGTEEKDGDDLGHFQLAWEHLDIAKVLYSKKEEKGDQLKAAECLIKLGELGMEIEQHETAATDLEAALVIQKKYLAEDNRSLAETHYQLGLAYSLTKEFEKAIQAYQSAISVIEAKIVSLNKLIEEKEEGADNKENCETDALMKYKEEIKELQEIIPEMRNKIEDTKVEERDLQKMREMACEMLGLSSASKGFGSPSKRVNLNGAGSSESADVDENGEKKPKDIAHLVRRKRKPEDDEPISSALELKKIRQEETASSDVKPVTENGAASTEEINTHTPSEEKKKTEEPMTS</sequence>
<dbReference type="SUPFAM" id="SSF48452">
    <property type="entry name" value="TPR-like"/>
    <property type="match status" value="1"/>
</dbReference>
<feature type="repeat" description="TPR" evidence="6">
    <location>
        <begin position="603"/>
        <end position="636"/>
    </location>
</feature>
<dbReference type="InterPro" id="IPR051730">
    <property type="entry name" value="NASP-like"/>
</dbReference>
<keyword evidence="3" id="KW-0677">Repeat</keyword>
<evidence type="ECO:0000256" key="5">
    <source>
        <dbReference type="ARBA" id="ARBA00023242"/>
    </source>
</evidence>
<feature type="compositionally biased region" description="Low complexity" evidence="8">
    <location>
        <begin position="1"/>
        <end position="10"/>
    </location>
</feature>
<dbReference type="PROSITE" id="PS50005">
    <property type="entry name" value="TPR"/>
    <property type="match status" value="1"/>
</dbReference>
<dbReference type="Proteomes" id="UP000694888">
    <property type="component" value="Unplaced"/>
</dbReference>
<name>A0ABM0K2A3_APLCA</name>
<dbReference type="Pfam" id="PF10516">
    <property type="entry name" value="SHNi-TPR"/>
    <property type="match status" value="1"/>
</dbReference>
<dbReference type="InterPro" id="IPR019544">
    <property type="entry name" value="Tetratricopeptide_SHNi-TPR_dom"/>
</dbReference>
<evidence type="ECO:0000256" key="3">
    <source>
        <dbReference type="ARBA" id="ARBA00022737"/>
    </source>
</evidence>
<dbReference type="InterPro" id="IPR011990">
    <property type="entry name" value="TPR-like_helical_dom_sf"/>
</dbReference>
<evidence type="ECO:0000256" key="1">
    <source>
        <dbReference type="ARBA" id="ARBA00004123"/>
    </source>
</evidence>
<feature type="compositionally biased region" description="Basic and acidic residues" evidence="8">
    <location>
        <begin position="110"/>
        <end position="145"/>
    </location>
</feature>
<comment type="subcellular location">
    <subcellularLocation>
        <location evidence="1">Nucleus</location>
    </subcellularLocation>
</comment>
<dbReference type="Pfam" id="PF13181">
    <property type="entry name" value="TPR_8"/>
    <property type="match status" value="1"/>
</dbReference>
<feature type="compositionally biased region" description="Basic and acidic residues" evidence="8">
    <location>
        <begin position="172"/>
        <end position="256"/>
    </location>
</feature>
<feature type="compositionally biased region" description="Basic and acidic residues" evidence="8">
    <location>
        <begin position="426"/>
        <end position="461"/>
    </location>
</feature>
<feature type="compositionally biased region" description="Acidic residues" evidence="8">
    <location>
        <begin position="99"/>
        <end position="109"/>
    </location>
</feature>
<dbReference type="RefSeq" id="XP_005107053.1">
    <property type="nucleotide sequence ID" value="XM_005106996.3"/>
</dbReference>